<dbReference type="SUPFAM" id="SSF56801">
    <property type="entry name" value="Acetyl-CoA synthetase-like"/>
    <property type="match status" value="1"/>
</dbReference>
<dbReference type="PANTHER" id="PTHR43201:SF32">
    <property type="entry name" value="2-SUCCINYLBENZOATE--COA LIGASE, CHLOROPLASTIC_PEROXISOMAL"/>
    <property type="match status" value="1"/>
</dbReference>
<organism evidence="4">
    <name type="scientific">Streptomyces albus subsp. chlorinus</name>
    <dbReference type="NCBI Taxonomy" id="337066"/>
    <lineage>
        <taxon>Bacteria</taxon>
        <taxon>Bacillati</taxon>
        <taxon>Actinomycetota</taxon>
        <taxon>Actinomycetes</taxon>
        <taxon>Kitasatosporales</taxon>
        <taxon>Streptomycetaceae</taxon>
        <taxon>Streptomyces</taxon>
    </lineage>
</organism>
<dbReference type="InterPro" id="IPR025110">
    <property type="entry name" value="AMP-bd_C"/>
</dbReference>
<dbReference type="Pfam" id="PF00501">
    <property type="entry name" value="AMP-binding"/>
    <property type="match status" value="1"/>
</dbReference>
<dbReference type="InterPro" id="IPR020845">
    <property type="entry name" value="AMP-binding_CS"/>
</dbReference>
<dbReference type="PROSITE" id="PS00455">
    <property type="entry name" value="AMP_BINDING"/>
    <property type="match status" value="1"/>
</dbReference>
<feature type="domain" description="AMP-dependent synthetase/ligase" evidence="2">
    <location>
        <begin position="34"/>
        <end position="391"/>
    </location>
</feature>
<dbReference type="InterPro" id="IPR000873">
    <property type="entry name" value="AMP-dep_synth/lig_dom"/>
</dbReference>
<keyword evidence="4" id="KW-0436">Ligase</keyword>
<dbReference type="Pfam" id="PF13193">
    <property type="entry name" value="AMP-binding_C"/>
    <property type="match status" value="1"/>
</dbReference>
<dbReference type="InterPro" id="IPR042099">
    <property type="entry name" value="ANL_N_sf"/>
</dbReference>
<sequence>MEAAQDCRAGLYRARGWWRPERLDDVVLCHAPGAGERPAVLGRRPLTHAQLASAVDAATVRLAELGLRAPHPVLVQLPNSVEMLVLSLALMRMGCPPILAHPALREHELAPLVTDLAPVAAAVPGRTRLGDSPAMVRELRRHHPGLTTTLVLDGEGGDADLHDLLRPGPPPADRVHRAAPEDVALYFLSSGTTGPPKAIPRSHESLGFVMRHAAVAAGLGTESVYLAALPTTHSFSFAHPGILGALAQGGAVVLAESGDVELVLELARAERPTHCALVPALVEQLLARAPHQSAPPPPGLVLQVGGARLAPATARRVHAELGWRLQQVYGMSEGLLCFTRLDDPGEVVAGTQGRPIAPGDELLVVGEDGRPVHGREQGELWTRGPSTITAYAGRAAREAGRFGPEGHYRTGDLVRLTPDGNLLVTGRAKDVINRAGEKIAADDVEAVIGRHPRVREVSVVGFPHPLYGEATCAVIVAEPGTARQAASEAAEPAAQRPPGQRPVPPPLTLRQLRAFLHTEGLAAFKSPDRLLVVGKLPRTGIGKVDKAAVRRLVHGEGEQAAPSSQTIAPS</sequence>
<dbReference type="PANTHER" id="PTHR43201">
    <property type="entry name" value="ACYL-COA SYNTHETASE"/>
    <property type="match status" value="1"/>
</dbReference>
<reference evidence="4" key="1">
    <citation type="journal article" date="2018" name="Metab. Eng.">
        <title>Generation of a cluster-free Streptomyces albus chassis strains for improved heterologous expression of secondary metabolite clusters.</title>
        <authorList>
            <person name="Myronovskyi M."/>
            <person name="Rosenkranzer B."/>
            <person name="Nadmid S."/>
            <person name="Pujic P."/>
            <person name="Normand P."/>
            <person name="Luzhetskyy A."/>
        </authorList>
    </citation>
    <scope>NUCLEOTIDE SEQUENCE</scope>
    <source>
        <strain evidence="4">NRRL B-24108</strain>
    </source>
</reference>
<dbReference type="EMBL" id="MG972810">
    <property type="protein sequence ID" value="AYD88521.1"/>
    <property type="molecule type" value="Genomic_DNA"/>
</dbReference>
<evidence type="ECO:0000259" key="3">
    <source>
        <dbReference type="Pfam" id="PF13193"/>
    </source>
</evidence>
<evidence type="ECO:0000259" key="2">
    <source>
        <dbReference type="Pfam" id="PF00501"/>
    </source>
</evidence>
<feature type="compositionally biased region" description="Low complexity" evidence="1">
    <location>
        <begin position="483"/>
        <end position="498"/>
    </location>
</feature>
<dbReference type="Gene3D" id="3.40.50.12780">
    <property type="entry name" value="N-terminal domain of ligase-like"/>
    <property type="match status" value="1"/>
</dbReference>
<dbReference type="RefSeq" id="WP_173874221.1">
    <property type="nucleotide sequence ID" value="NZ_CP191151.1"/>
</dbReference>
<accession>A0A386KS77</accession>
<feature type="region of interest" description="Disordered" evidence="1">
    <location>
        <begin position="483"/>
        <end position="506"/>
    </location>
</feature>
<proteinExistence type="predicted"/>
<feature type="domain" description="AMP-binding enzyme C-terminal" evidence="3">
    <location>
        <begin position="444"/>
        <end position="543"/>
    </location>
</feature>
<protein>
    <submittedName>
        <fullName evidence="4">AMP-binding NRPS ligase</fullName>
    </submittedName>
</protein>
<evidence type="ECO:0000256" key="1">
    <source>
        <dbReference type="SAM" id="MobiDB-lite"/>
    </source>
</evidence>
<name>A0A386KS77_9ACTN</name>
<dbReference type="GO" id="GO:0006631">
    <property type="term" value="P:fatty acid metabolic process"/>
    <property type="evidence" value="ECO:0007669"/>
    <property type="project" value="TreeGrafter"/>
</dbReference>
<dbReference type="AlphaFoldDB" id="A0A386KS77"/>
<dbReference type="Gene3D" id="3.30.300.30">
    <property type="match status" value="1"/>
</dbReference>
<evidence type="ECO:0000313" key="4">
    <source>
        <dbReference type="EMBL" id="AYD88521.1"/>
    </source>
</evidence>
<dbReference type="GO" id="GO:0031956">
    <property type="term" value="F:medium-chain fatty acid-CoA ligase activity"/>
    <property type="evidence" value="ECO:0007669"/>
    <property type="project" value="TreeGrafter"/>
</dbReference>
<dbReference type="InterPro" id="IPR045851">
    <property type="entry name" value="AMP-bd_C_sf"/>
</dbReference>